<dbReference type="PANTHER" id="PTHR13793">
    <property type="entry name" value="PHD FINGER PROTEINS"/>
    <property type="match status" value="1"/>
</dbReference>
<evidence type="ECO:0000256" key="5">
    <source>
        <dbReference type="SAM" id="Coils"/>
    </source>
</evidence>
<dbReference type="InterPro" id="IPR050701">
    <property type="entry name" value="Histone_Mod_Regulator"/>
</dbReference>
<gene>
    <name evidence="9" type="primary">PHF17</name>
    <name evidence="9" type="ORF">T05_14916</name>
</gene>
<evidence type="ECO:0000256" key="3">
    <source>
        <dbReference type="ARBA" id="ARBA00022833"/>
    </source>
</evidence>
<dbReference type="EMBL" id="JYDJ01000001">
    <property type="protein sequence ID" value="KRX51125.1"/>
    <property type="molecule type" value="Genomic_DNA"/>
</dbReference>
<feature type="region of interest" description="Disordered" evidence="6">
    <location>
        <begin position="615"/>
        <end position="640"/>
    </location>
</feature>
<keyword evidence="3" id="KW-0862">Zinc</keyword>
<evidence type="ECO:0000256" key="2">
    <source>
        <dbReference type="ARBA" id="ARBA00022771"/>
    </source>
</evidence>
<keyword evidence="2 4" id="KW-0863">Zinc-finger</keyword>
<evidence type="ECO:0000256" key="4">
    <source>
        <dbReference type="PROSITE-ProRule" id="PRU00146"/>
    </source>
</evidence>
<dbReference type="STRING" id="144512.A0A0V0UJ13"/>
<evidence type="ECO:0000313" key="9">
    <source>
        <dbReference type="EMBL" id="KRX51125.1"/>
    </source>
</evidence>
<dbReference type="PROSITE" id="PS01359">
    <property type="entry name" value="ZF_PHD_1"/>
    <property type="match status" value="1"/>
</dbReference>
<dbReference type="Pfam" id="PF13831">
    <property type="entry name" value="PHD_2"/>
    <property type="match status" value="1"/>
</dbReference>
<reference evidence="9 10" key="1">
    <citation type="submission" date="2015-01" db="EMBL/GenBank/DDBJ databases">
        <title>Evolution of Trichinella species and genotypes.</title>
        <authorList>
            <person name="Korhonen P.K."/>
            <person name="Edoardo P."/>
            <person name="Giuseppe L.R."/>
            <person name="Gasser R.B."/>
        </authorList>
    </citation>
    <scope>NUCLEOTIDE SEQUENCE [LARGE SCALE GENOMIC DNA]</scope>
    <source>
        <strain evidence="9">ISS417</strain>
    </source>
</reference>
<organism evidence="9 10">
    <name type="scientific">Trichinella murrelli</name>
    <dbReference type="NCBI Taxonomy" id="144512"/>
    <lineage>
        <taxon>Eukaryota</taxon>
        <taxon>Metazoa</taxon>
        <taxon>Ecdysozoa</taxon>
        <taxon>Nematoda</taxon>
        <taxon>Enoplea</taxon>
        <taxon>Dorylaimia</taxon>
        <taxon>Trichinellida</taxon>
        <taxon>Trichinellidae</taxon>
        <taxon>Trichinella</taxon>
    </lineage>
</organism>
<proteinExistence type="predicted"/>
<dbReference type="PANTHER" id="PTHR13793:SF160">
    <property type="entry name" value="PHD FINGER PROTEIN RHINOCEROS"/>
    <property type="match status" value="1"/>
</dbReference>
<dbReference type="CDD" id="cd15492">
    <property type="entry name" value="PHD_BRPF_JADE_like"/>
    <property type="match status" value="1"/>
</dbReference>
<dbReference type="Gene3D" id="3.30.40.10">
    <property type="entry name" value="Zinc/RING finger domain, C3HC4 (zinc finger)"/>
    <property type="match status" value="2"/>
</dbReference>
<evidence type="ECO:0000313" key="10">
    <source>
        <dbReference type="Proteomes" id="UP000055048"/>
    </source>
</evidence>
<dbReference type="PROSITE" id="PS50016">
    <property type="entry name" value="ZF_PHD_2"/>
    <property type="match status" value="1"/>
</dbReference>
<dbReference type="SUPFAM" id="SSF57903">
    <property type="entry name" value="FYVE/PHD zinc finger"/>
    <property type="match status" value="1"/>
</dbReference>
<feature type="region of interest" description="Disordered" evidence="6">
    <location>
        <begin position="735"/>
        <end position="759"/>
    </location>
</feature>
<feature type="coiled-coil region" evidence="5">
    <location>
        <begin position="98"/>
        <end position="128"/>
    </location>
</feature>
<dbReference type="SMART" id="SM00249">
    <property type="entry name" value="PHD"/>
    <property type="match status" value="2"/>
</dbReference>
<name>A0A0V0UJ13_9BILA</name>
<dbReference type="InterPro" id="IPR001965">
    <property type="entry name" value="Znf_PHD"/>
</dbReference>
<dbReference type="Pfam" id="PF06658">
    <property type="entry name" value="DUF1168"/>
    <property type="match status" value="1"/>
</dbReference>
<dbReference type="Proteomes" id="UP000055048">
    <property type="component" value="Unassembled WGS sequence"/>
</dbReference>
<comment type="caution">
    <text evidence="9">The sequence shown here is derived from an EMBL/GenBank/DDBJ whole genome shotgun (WGS) entry which is preliminary data.</text>
</comment>
<dbReference type="InterPro" id="IPR013083">
    <property type="entry name" value="Znf_RING/FYVE/PHD"/>
</dbReference>
<evidence type="ECO:0000259" key="8">
    <source>
        <dbReference type="PROSITE" id="PS51805"/>
    </source>
</evidence>
<sequence>MNRRRFHKDDDDDDSYLRGAKTAMDEQRRRLEKLLQNIEKPAYIPEKPKEWKPEPPPEFVRNVVGSSAGAGSGEYHIYRNIRKKENERLQYIEQQAIKEKLDREFEERQEERKRLAEAKTAKKRAKRQEHINYIDIFKNRRKLNIRLKKAAKVEKQAIAYKERHKLKQYLPCMGHKCRFKLISRAVTAKDNGNPILWNDWSKQTALDWPLLSEKELKSKFRGALDFRTDTDKGIIEVDFAMNRKRKIESHDKENDSVILFKGLTSRMLVARTERELKHCFYVVSRWKAAYNECYVEFVPEGKQRQSIPVKRNEMFSVTPGSVRTTLRSTREDGSEFYLRCAMSIVRMHESPYKVNIQCCSVQDVHEQPEWPSASYPAACILPNYLVGNVYFVLGFVVMMIPDTEFSRNDLLLWFLQFESLNDRSPSKLEKLVCDVCRLGTSKELNEIVVCRNCENAVHQACYGIVSLPEGNWTCNRCIYMQRTGVMPSCVLCPTETGLMKSDASGTTWLHMSCALWIPGINFGNNETMESITGVEKALKKMSSLTKKNKKQMCCSICNSSFGAFIKCQNKRCSARFHVTCASNGNAFMRFHVNSENSDQVLFEIYCNAHAPVEQKDSTDTVDNTGKSSESFDLPSAEDSPALKNKTKAEISVIKEQFRLYWLVKRKQMNTTEPFVQVMRAAKLNNSDFDRTLKLSNRKKFLTDRDKKDEAKRLPMWSDDEICDKKDEDEMVHTGMRLRSSRRSKSMGPSFYYKRDNQLK</sequence>
<feature type="domain" description="PHD-type" evidence="8">
    <location>
        <begin position="486"/>
        <end position="610"/>
    </location>
</feature>
<keyword evidence="1" id="KW-0479">Metal-binding</keyword>
<feature type="domain" description="PHD-type" evidence="7">
    <location>
        <begin position="430"/>
        <end position="480"/>
    </location>
</feature>
<dbReference type="GO" id="GO:0003725">
    <property type="term" value="F:double-stranded RNA binding"/>
    <property type="evidence" value="ECO:0007669"/>
    <property type="project" value="InterPro"/>
</dbReference>
<keyword evidence="5" id="KW-0175">Coiled coil</keyword>
<dbReference type="OrthoDB" id="20839at2759"/>
<keyword evidence="10" id="KW-1185">Reference proteome</keyword>
<evidence type="ECO:0000256" key="1">
    <source>
        <dbReference type="ARBA" id="ARBA00022723"/>
    </source>
</evidence>
<dbReference type="InterPro" id="IPR034732">
    <property type="entry name" value="EPHD"/>
</dbReference>
<dbReference type="AlphaFoldDB" id="A0A0V0UJ13"/>
<dbReference type="InterPro" id="IPR019786">
    <property type="entry name" value="Zinc_finger_PHD-type_CS"/>
</dbReference>
<evidence type="ECO:0000259" key="7">
    <source>
        <dbReference type="PROSITE" id="PS50016"/>
    </source>
</evidence>
<dbReference type="GO" id="GO:0008270">
    <property type="term" value="F:zinc ion binding"/>
    <property type="evidence" value="ECO:0007669"/>
    <property type="project" value="UniProtKB-KW"/>
</dbReference>
<protein>
    <submittedName>
        <fullName evidence="9">Protein Jade-1</fullName>
    </submittedName>
</protein>
<dbReference type="InterPro" id="IPR019787">
    <property type="entry name" value="Znf_PHD-finger"/>
</dbReference>
<feature type="region of interest" description="Disordered" evidence="6">
    <location>
        <begin position="1"/>
        <end position="24"/>
    </location>
</feature>
<evidence type="ECO:0000256" key="6">
    <source>
        <dbReference type="SAM" id="MobiDB-lite"/>
    </source>
</evidence>
<dbReference type="InterPro" id="IPR009548">
    <property type="entry name" value="Prkrip1"/>
</dbReference>
<dbReference type="InterPro" id="IPR011011">
    <property type="entry name" value="Znf_FYVE_PHD"/>
</dbReference>
<feature type="compositionally biased region" description="Polar residues" evidence="6">
    <location>
        <begin position="620"/>
        <end position="630"/>
    </location>
</feature>
<dbReference type="GO" id="GO:0006357">
    <property type="term" value="P:regulation of transcription by RNA polymerase II"/>
    <property type="evidence" value="ECO:0007669"/>
    <property type="project" value="TreeGrafter"/>
</dbReference>
<accession>A0A0V0UJ13</accession>
<dbReference type="PROSITE" id="PS51805">
    <property type="entry name" value="EPHD"/>
    <property type="match status" value="1"/>
</dbReference>
<dbReference type="Pfam" id="PF13832">
    <property type="entry name" value="zf-HC5HC2H_2"/>
    <property type="match status" value="1"/>
</dbReference>